<dbReference type="Pfam" id="PF10420">
    <property type="entry name" value="IL12p40_C"/>
    <property type="match status" value="1"/>
</dbReference>
<organism evidence="7 8">
    <name type="scientific">Cyprinodon variegatus</name>
    <name type="common">Sheepshead minnow</name>
    <dbReference type="NCBI Taxonomy" id="28743"/>
    <lineage>
        <taxon>Eukaryota</taxon>
        <taxon>Metazoa</taxon>
        <taxon>Chordata</taxon>
        <taxon>Craniata</taxon>
        <taxon>Vertebrata</taxon>
        <taxon>Euteleostomi</taxon>
        <taxon>Actinopterygii</taxon>
        <taxon>Neopterygii</taxon>
        <taxon>Teleostei</taxon>
        <taxon>Neoteleostei</taxon>
        <taxon>Acanthomorphata</taxon>
        <taxon>Ovalentaria</taxon>
        <taxon>Atherinomorphae</taxon>
        <taxon>Cyprinodontiformes</taxon>
        <taxon>Cyprinodontidae</taxon>
        <taxon>Cyprinodon</taxon>
    </lineage>
</organism>
<dbReference type="InterPro" id="IPR036179">
    <property type="entry name" value="Ig-like_dom_sf"/>
</dbReference>
<dbReference type="InterPro" id="IPR019482">
    <property type="entry name" value="IL-12_beta_cen-dom"/>
</dbReference>
<dbReference type="AlphaFoldDB" id="A0A3Q2D0W9"/>
<keyword evidence="8" id="KW-1185">Reference proteome</keyword>
<feature type="signal peptide" evidence="5">
    <location>
        <begin position="1"/>
        <end position="18"/>
    </location>
</feature>
<dbReference type="PROSITE" id="PS50835">
    <property type="entry name" value="IG_LIKE"/>
    <property type="match status" value="1"/>
</dbReference>
<name>A0A3Q2D0W9_CYPVA</name>
<evidence type="ECO:0000259" key="6">
    <source>
        <dbReference type="PROSITE" id="PS50835"/>
    </source>
</evidence>
<dbReference type="InterPro" id="IPR003961">
    <property type="entry name" value="FN3_dom"/>
</dbReference>
<dbReference type="SUPFAM" id="SSF48726">
    <property type="entry name" value="Immunoglobulin"/>
    <property type="match status" value="1"/>
</dbReference>
<comment type="subcellular location">
    <subcellularLocation>
        <location evidence="5">Secreted</location>
    </subcellularLocation>
</comment>
<dbReference type="InterPro" id="IPR050676">
    <property type="entry name" value="IL-12"/>
</dbReference>
<evidence type="ECO:0000256" key="5">
    <source>
        <dbReference type="RuleBase" id="RU281113"/>
    </source>
</evidence>
<dbReference type="CDD" id="cd00063">
    <property type="entry name" value="FN3"/>
    <property type="match status" value="1"/>
</dbReference>
<accession>A0A3Q2D0W9</accession>
<dbReference type="PRINTS" id="PR01928">
    <property type="entry name" value="INTRLEUKN12B"/>
</dbReference>
<dbReference type="InterPro" id="IPR036116">
    <property type="entry name" value="FN3_sf"/>
</dbReference>
<dbReference type="GO" id="GO:0005125">
    <property type="term" value="F:cytokine activity"/>
    <property type="evidence" value="ECO:0007669"/>
    <property type="project" value="UniProtKB-KW"/>
</dbReference>
<dbReference type="OMA" id="SWEKPCT"/>
<sequence length="312" mass="35794">MHSFLLLVLWAALGLTSSNIHQHHIETLMDNALVLRVPDSVGSMVEVPLTCGAAYQPHEVFWKKNGEELTPAVQGNHITVLVKEMKAGNYSCHLTSTGEYLNHTLILVQLDPDNRTVILEEKSPQEGHIHCSALNYNGSFHCNWKKTQQRSHATVLLIKASRYQEEISCVLDADGSGVLCQDVECPYKEEKHPIHLTIYMISHFRLEAYTKSFYLREIVRPEKLPNLHITSGQVFRWDYPDTWEKPQTYFGLHFQVKVLQSGQSCNSDNFILNNLTEETVFDVNIKSKKYVFCVRAQDKHARGPWSHWSQCM</sequence>
<evidence type="ECO:0000313" key="7">
    <source>
        <dbReference type="Ensembl" id="ENSCVAP00000011882.1"/>
    </source>
</evidence>
<dbReference type="InterPro" id="IPR015528">
    <property type="entry name" value="IL-12_beta"/>
</dbReference>
<keyword evidence="1 5" id="KW-0732">Signal</keyword>
<reference evidence="7" key="1">
    <citation type="submission" date="2025-08" db="UniProtKB">
        <authorList>
            <consortium name="Ensembl"/>
        </authorList>
    </citation>
    <scope>IDENTIFICATION</scope>
</reference>
<keyword evidence="2" id="KW-1015">Disulfide bond</keyword>
<protein>
    <recommendedName>
        <fullName evidence="5">Interleukin-12 subunit beta</fullName>
        <shortName evidence="5">IL-12B</shortName>
    </recommendedName>
    <alternativeName>
        <fullName evidence="5">Cytotoxic lymphocyte maturation factor 40 kDa subunit</fullName>
    </alternativeName>
    <alternativeName>
        <fullName evidence="5">IL-12 subunit p40</fullName>
    </alternativeName>
</protein>
<feature type="domain" description="Ig-like" evidence="6">
    <location>
        <begin position="42"/>
        <end position="102"/>
    </location>
</feature>
<dbReference type="Gene3D" id="2.60.40.10">
    <property type="entry name" value="Immunoglobulins"/>
    <property type="match status" value="3"/>
</dbReference>
<evidence type="ECO:0000256" key="4">
    <source>
        <dbReference type="ARBA" id="ARBA00023319"/>
    </source>
</evidence>
<dbReference type="GeneTree" id="ENSGT00390000012630"/>
<keyword evidence="5" id="KW-0964">Secreted</keyword>
<dbReference type="Proteomes" id="UP000265020">
    <property type="component" value="Unassembled WGS sequence"/>
</dbReference>
<dbReference type="Ensembl" id="ENSCVAT00000018993.1">
    <property type="protein sequence ID" value="ENSCVAP00000011882.1"/>
    <property type="gene ID" value="ENSCVAG00000014229.1"/>
</dbReference>
<evidence type="ECO:0000256" key="3">
    <source>
        <dbReference type="ARBA" id="ARBA00023180"/>
    </source>
</evidence>
<dbReference type="GO" id="GO:0005615">
    <property type="term" value="C:extracellular space"/>
    <property type="evidence" value="ECO:0007669"/>
    <property type="project" value="UniProtKB-KW"/>
</dbReference>
<dbReference type="InterPro" id="IPR013783">
    <property type="entry name" value="Ig-like_fold"/>
</dbReference>
<keyword evidence="4 5" id="KW-0393">Immunoglobulin domain</keyword>
<evidence type="ECO:0000256" key="2">
    <source>
        <dbReference type="ARBA" id="ARBA00023157"/>
    </source>
</evidence>
<evidence type="ECO:0000256" key="1">
    <source>
        <dbReference type="ARBA" id="ARBA00022729"/>
    </source>
</evidence>
<dbReference type="PANTHER" id="PTHR48485">
    <property type="entry name" value="INTERLEUKIN-12 SUBUNIT BETA-RELATED"/>
    <property type="match status" value="1"/>
</dbReference>
<dbReference type="InterPro" id="IPR007110">
    <property type="entry name" value="Ig-like_dom"/>
</dbReference>
<dbReference type="PANTHER" id="PTHR48485:SF4">
    <property type="entry name" value="INTERLEUKIN-12 SUBUNIT BETA"/>
    <property type="match status" value="1"/>
</dbReference>
<gene>
    <name evidence="5" type="primary">IL12B</name>
</gene>
<comment type="similarity">
    <text evidence="5">Belongs to the IL-12B family.</text>
</comment>
<dbReference type="STRING" id="28743.ENSCVAP00000011882"/>
<keyword evidence="5" id="KW-0202">Cytokine</keyword>
<dbReference type="SUPFAM" id="SSF49265">
    <property type="entry name" value="Fibronectin type III"/>
    <property type="match status" value="2"/>
</dbReference>
<proteinExistence type="inferred from homology"/>
<dbReference type="GO" id="GO:0004896">
    <property type="term" value="F:cytokine receptor activity"/>
    <property type="evidence" value="ECO:0007669"/>
    <property type="project" value="UniProtKB-UniRule"/>
</dbReference>
<evidence type="ECO:0000313" key="8">
    <source>
        <dbReference type="Proteomes" id="UP000265020"/>
    </source>
</evidence>
<reference evidence="7" key="2">
    <citation type="submission" date="2025-09" db="UniProtKB">
        <authorList>
            <consortium name="Ensembl"/>
        </authorList>
    </citation>
    <scope>IDENTIFICATION</scope>
</reference>
<dbReference type="PIRSF" id="PIRSF038007">
    <property type="entry name" value="IL_12_beta"/>
    <property type="match status" value="1"/>
</dbReference>
<keyword evidence="3 5" id="KW-0325">Glycoprotein</keyword>
<feature type="chain" id="PRO_5018382722" description="Interleukin-12 subunit beta" evidence="5">
    <location>
        <begin position="19"/>
        <end position="312"/>
    </location>
</feature>
<comment type="subunit">
    <text evidence="5">Heterodimer with IL12A; disulfide-linked. The heterodimer is known as interleukin IL-12.</text>
</comment>